<evidence type="ECO:0000313" key="2">
    <source>
        <dbReference type="EMBL" id="MCE3052415.1"/>
    </source>
</evidence>
<comment type="caution">
    <text evidence="2">The sequence shown here is derived from an EMBL/GenBank/DDBJ whole genome shotgun (WGS) entry which is preliminary data.</text>
</comment>
<evidence type="ECO:0000313" key="3">
    <source>
        <dbReference type="Proteomes" id="UP000823775"/>
    </source>
</evidence>
<sequence>AMTSNRNDADKNAHKASSSTKRKNKGKGKSKDTPFPANTEESLCFRVEGMKPYSIKYQDGRSFTLEKSFNLVALGNEFPNINWQFAERD</sequence>
<organism evidence="2 3">
    <name type="scientific">Datura stramonium</name>
    <name type="common">Jimsonweed</name>
    <name type="synonym">Common thornapple</name>
    <dbReference type="NCBI Taxonomy" id="4076"/>
    <lineage>
        <taxon>Eukaryota</taxon>
        <taxon>Viridiplantae</taxon>
        <taxon>Streptophyta</taxon>
        <taxon>Embryophyta</taxon>
        <taxon>Tracheophyta</taxon>
        <taxon>Spermatophyta</taxon>
        <taxon>Magnoliopsida</taxon>
        <taxon>eudicotyledons</taxon>
        <taxon>Gunneridae</taxon>
        <taxon>Pentapetalae</taxon>
        <taxon>asterids</taxon>
        <taxon>lamiids</taxon>
        <taxon>Solanales</taxon>
        <taxon>Solanaceae</taxon>
        <taxon>Solanoideae</taxon>
        <taxon>Datureae</taxon>
        <taxon>Datura</taxon>
    </lineage>
</organism>
<dbReference type="Proteomes" id="UP000823775">
    <property type="component" value="Unassembled WGS sequence"/>
</dbReference>
<accession>A0ABS8WSC1</accession>
<keyword evidence="3" id="KW-1185">Reference proteome</keyword>
<evidence type="ECO:0000256" key="1">
    <source>
        <dbReference type="SAM" id="MobiDB-lite"/>
    </source>
</evidence>
<reference evidence="2 3" key="1">
    <citation type="journal article" date="2021" name="BMC Genomics">
        <title>Datura genome reveals duplications of psychoactive alkaloid biosynthetic genes and high mutation rate following tissue culture.</title>
        <authorList>
            <person name="Rajewski A."/>
            <person name="Carter-House D."/>
            <person name="Stajich J."/>
            <person name="Litt A."/>
        </authorList>
    </citation>
    <scope>NUCLEOTIDE SEQUENCE [LARGE SCALE GENOMIC DNA]</scope>
    <source>
        <strain evidence="2">AR-01</strain>
    </source>
</reference>
<protein>
    <submittedName>
        <fullName evidence="2">Uncharacterized protein</fullName>
    </submittedName>
</protein>
<proteinExistence type="predicted"/>
<feature type="non-terminal residue" evidence="2">
    <location>
        <position position="1"/>
    </location>
</feature>
<gene>
    <name evidence="2" type="ORF">HAX54_052564</name>
</gene>
<feature type="region of interest" description="Disordered" evidence="1">
    <location>
        <begin position="1"/>
        <end position="41"/>
    </location>
</feature>
<dbReference type="EMBL" id="JACEIK010009565">
    <property type="protein sequence ID" value="MCE3052415.1"/>
    <property type="molecule type" value="Genomic_DNA"/>
</dbReference>
<name>A0ABS8WSC1_DATST</name>